<evidence type="ECO:0000256" key="1">
    <source>
        <dbReference type="SAM" id="Phobius"/>
    </source>
</evidence>
<feature type="transmembrane region" description="Helical" evidence="1">
    <location>
        <begin position="31"/>
        <end position="53"/>
    </location>
</feature>
<keyword evidence="1" id="KW-1133">Transmembrane helix</keyword>
<evidence type="ECO:0000313" key="2">
    <source>
        <dbReference type="EMBL" id="QDU46781.1"/>
    </source>
</evidence>
<organism evidence="2 3">
    <name type="scientific">Symmachiella dynata</name>
    <dbReference type="NCBI Taxonomy" id="2527995"/>
    <lineage>
        <taxon>Bacteria</taxon>
        <taxon>Pseudomonadati</taxon>
        <taxon>Planctomycetota</taxon>
        <taxon>Planctomycetia</taxon>
        <taxon>Planctomycetales</taxon>
        <taxon>Planctomycetaceae</taxon>
        <taxon>Symmachiella</taxon>
    </lineage>
</organism>
<dbReference type="Proteomes" id="UP000319383">
    <property type="component" value="Chromosome"/>
</dbReference>
<evidence type="ECO:0008006" key="4">
    <source>
        <dbReference type="Google" id="ProtNLM"/>
    </source>
</evidence>
<feature type="transmembrane region" description="Helical" evidence="1">
    <location>
        <begin position="60"/>
        <end position="78"/>
    </location>
</feature>
<sequence length="81" mass="8958">MEILGMTLFYLGMLGSIVGGLWFLFEAFSENILWGLGCLFLPFVSLFFLVIHWNKAGRPFLLQIASIAPIVAGIFLGFSPS</sequence>
<gene>
    <name evidence="2" type="ORF">Mal52_53030</name>
</gene>
<dbReference type="AlphaFoldDB" id="A0A517ZWD0"/>
<dbReference type="EMBL" id="CP036276">
    <property type="protein sequence ID" value="QDU46781.1"/>
    <property type="molecule type" value="Genomic_DNA"/>
</dbReference>
<proteinExistence type="predicted"/>
<dbReference type="RefSeq" id="WP_145379289.1">
    <property type="nucleotide sequence ID" value="NZ_CP036276.1"/>
</dbReference>
<dbReference type="KEGG" id="sdyn:Mal52_53030"/>
<keyword evidence="3" id="KW-1185">Reference proteome</keyword>
<accession>A0A517ZWD0</accession>
<reference evidence="2 3" key="1">
    <citation type="submission" date="2019-02" db="EMBL/GenBank/DDBJ databases">
        <title>Deep-cultivation of Planctomycetes and their phenomic and genomic characterization uncovers novel biology.</title>
        <authorList>
            <person name="Wiegand S."/>
            <person name="Jogler M."/>
            <person name="Boedeker C."/>
            <person name="Pinto D."/>
            <person name="Vollmers J."/>
            <person name="Rivas-Marin E."/>
            <person name="Kohn T."/>
            <person name="Peeters S.H."/>
            <person name="Heuer A."/>
            <person name="Rast P."/>
            <person name="Oberbeckmann S."/>
            <person name="Bunk B."/>
            <person name="Jeske O."/>
            <person name="Meyerdierks A."/>
            <person name="Storesund J.E."/>
            <person name="Kallscheuer N."/>
            <person name="Luecker S."/>
            <person name="Lage O.M."/>
            <person name="Pohl T."/>
            <person name="Merkel B.J."/>
            <person name="Hornburger P."/>
            <person name="Mueller R.-W."/>
            <person name="Bruemmer F."/>
            <person name="Labrenz M."/>
            <person name="Spormann A.M."/>
            <person name="Op den Camp H."/>
            <person name="Overmann J."/>
            <person name="Amann R."/>
            <person name="Jetten M.S.M."/>
            <person name="Mascher T."/>
            <person name="Medema M.H."/>
            <person name="Devos D.P."/>
            <person name="Kaster A.-K."/>
            <person name="Ovreas L."/>
            <person name="Rohde M."/>
            <person name="Galperin M.Y."/>
            <person name="Jogler C."/>
        </authorList>
    </citation>
    <scope>NUCLEOTIDE SEQUENCE [LARGE SCALE GENOMIC DNA]</scope>
    <source>
        <strain evidence="2 3">Mal52</strain>
    </source>
</reference>
<name>A0A517ZWD0_9PLAN</name>
<evidence type="ECO:0000313" key="3">
    <source>
        <dbReference type="Proteomes" id="UP000319383"/>
    </source>
</evidence>
<feature type="transmembrane region" description="Helical" evidence="1">
    <location>
        <begin position="7"/>
        <end position="25"/>
    </location>
</feature>
<keyword evidence="1" id="KW-0472">Membrane</keyword>
<protein>
    <recommendedName>
        <fullName evidence="4">Major facilitator superfamily (MFS) profile domain-containing protein</fullName>
    </recommendedName>
</protein>
<keyword evidence="1" id="KW-0812">Transmembrane</keyword>